<organism evidence="2 3">
    <name type="scientific">Pseudomonas cremoricolorata</name>
    <dbReference type="NCBI Taxonomy" id="157783"/>
    <lineage>
        <taxon>Bacteria</taxon>
        <taxon>Pseudomonadati</taxon>
        <taxon>Pseudomonadota</taxon>
        <taxon>Gammaproteobacteria</taxon>
        <taxon>Pseudomonadales</taxon>
        <taxon>Pseudomonadaceae</taxon>
        <taxon>Pseudomonas</taxon>
    </lineage>
</organism>
<reference evidence="2 3" key="1">
    <citation type="submission" date="2014-09" db="EMBL/GenBank/DDBJ databases">
        <authorList>
            <person name="Chan K.-G."/>
        </authorList>
    </citation>
    <scope>NUCLEOTIDE SEQUENCE [LARGE SCALE GENOMIC DNA]</scope>
    <source>
        <strain evidence="2 3">ND07</strain>
    </source>
</reference>
<dbReference type="RefSeq" id="WP_038414668.1">
    <property type="nucleotide sequence ID" value="NZ_CP009455.1"/>
</dbReference>
<protein>
    <recommendedName>
        <fullName evidence="1">PilZ domain-containing protein</fullName>
    </recommendedName>
</protein>
<accession>A0A089YCN2</accession>
<proteinExistence type="predicted"/>
<feature type="domain" description="PilZ" evidence="1">
    <location>
        <begin position="96"/>
        <end position="166"/>
    </location>
</feature>
<evidence type="ECO:0000313" key="3">
    <source>
        <dbReference type="Proteomes" id="UP000029493"/>
    </source>
</evidence>
<dbReference type="KEGG" id="psw:LK03_09715"/>
<dbReference type="Gene3D" id="2.40.10.220">
    <property type="entry name" value="predicted glycosyltransferase like domains"/>
    <property type="match status" value="1"/>
</dbReference>
<dbReference type="Proteomes" id="UP000029493">
    <property type="component" value="Chromosome"/>
</dbReference>
<dbReference type="Pfam" id="PF07238">
    <property type="entry name" value="PilZ"/>
    <property type="match status" value="1"/>
</dbReference>
<keyword evidence="3" id="KW-1185">Reference proteome</keyword>
<gene>
    <name evidence="2" type="ORF">LK03_09715</name>
</gene>
<sequence>MSADPLLSQDELDFIQHLQHAPQLHLADPTSRLLVNGDGRTKALLTRLVANEQVTLQASVNNQQITFPLHVVEDEFHALHLQLGSPEIYEDGPMLRAWRLALERPCALHDAQGQASALWVRDLSFKGMLVELRDQAPAPAAFDLQFTPPGLCPITLHGELRRRIGADLAAYDLSHSATDEIERLRDYVLHAHRQAHPELHAQVSS</sequence>
<evidence type="ECO:0000259" key="1">
    <source>
        <dbReference type="Pfam" id="PF07238"/>
    </source>
</evidence>
<dbReference type="EMBL" id="CP009455">
    <property type="protein sequence ID" value="AIR89543.1"/>
    <property type="molecule type" value="Genomic_DNA"/>
</dbReference>
<name>A0A089YCN2_9PSED</name>
<dbReference type="OrthoDB" id="6989154at2"/>
<dbReference type="AlphaFoldDB" id="A0A089YCN2"/>
<dbReference type="GO" id="GO:0035438">
    <property type="term" value="F:cyclic-di-GMP binding"/>
    <property type="evidence" value="ECO:0007669"/>
    <property type="project" value="InterPro"/>
</dbReference>
<dbReference type="eggNOG" id="ENOG502ZUU6">
    <property type="taxonomic scope" value="Bacteria"/>
</dbReference>
<evidence type="ECO:0000313" key="2">
    <source>
        <dbReference type="EMBL" id="AIR89543.1"/>
    </source>
</evidence>
<dbReference type="STRING" id="157783.LK03_09715"/>
<dbReference type="SUPFAM" id="SSF141371">
    <property type="entry name" value="PilZ domain-like"/>
    <property type="match status" value="1"/>
</dbReference>
<dbReference type="InterPro" id="IPR009875">
    <property type="entry name" value="PilZ_domain"/>
</dbReference>